<feature type="domain" description="FMP27 WPPW motif-containing RBG unit" evidence="3">
    <location>
        <begin position="1573"/>
        <end position="2126"/>
    </location>
</feature>
<feature type="compositionally biased region" description="Polar residues" evidence="1">
    <location>
        <begin position="2505"/>
        <end position="2521"/>
    </location>
</feature>
<feature type="region of interest" description="Disordered" evidence="1">
    <location>
        <begin position="1878"/>
        <end position="1905"/>
    </location>
</feature>
<dbReference type="EMBL" id="QEAQ01000004">
    <property type="protein sequence ID" value="TPX62144.1"/>
    <property type="molecule type" value="Genomic_DNA"/>
</dbReference>
<feature type="compositionally biased region" description="Basic and acidic residues" evidence="1">
    <location>
        <begin position="2588"/>
        <end position="2597"/>
    </location>
</feature>
<dbReference type="Pfam" id="PF10344">
    <property type="entry name" value="Hobbit"/>
    <property type="match status" value="1"/>
</dbReference>
<feature type="region of interest" description="Disordered" evidence="1">
    <location>
        <begin position="293"/>
        <end position="315"/>
    </location>
</feature>
<accession>A0A507EE80</accession>
<keyword evidence="5" id="KW-1185">Reference proteome</keyword>
<dbReference type="SMART" id="SM01216">
    <property type="entry name" value="Fmp27_WPPW"/>
    <property type="match status" value="1"/>
</dbReference>
<proteinExistence type="predicted"/>
<evidence type="ECO:0000313" key="4">
    <source>
        <dbReference type="EMBL" id="TPX62144.1"/>
    </source>
</evidence>
<feature type="region of interest" description="Disordered" evidence="1">
    <location>
        <begin position="2728"/>
        <end position="2899"/>
    </location>
</feature>
<feature type="compositionally biased region" description="Low complexity" evidence="1">
    <location>
        <begin position="2462"/>
        <end position="2479"/>
    </location>
</feature>
<feature type="compositionally biased region" description="Low complexity" evidence="1">
    <location>
        <begin position="2598"/>
        <end position="2625"/>
    </location>
</feature>
<evidence type="ECO:0008006" key="6">
    <source>
        <dbReference type="Google" id="ProtNLM"/>
    </source>
</evidence>
<evidence type="ECO:0000259" key="2">
    <source>
        <dbReference type="SMART" id="SM01214"/>
    </source>
</evidence>
<dbReference type="PANTHER" id="PTHR15678">
    <property type="entry name" value="ANTIGEN MLAA-22-RELATED"/>
    <property type="match status" value="1"/>
</dbReference>
<feature type="region of interest" description="Disordered" evidence="1">
    <location>
        <begin position="1640"/>
        <end position="1664"/>
    </location>
</feature>
<protein>
    <recommendedName>
        <fullName evidence="6">FMP27 GFWDK domain-containing protein</fullName>
    </recommendedName>
</protein>
<dbReference type="SMART" id="SM01214">
    <property type="entry name" value="Fmp27_GFWDK"/>
    <property type="match status" value="1"/>
</dbReference>
<feature type="region of interest" description="Disordered" evidence="1">
    <location>
        <begin position="2458"/>
        <end position="2479"/>
    </location>
</feature>
<reference evidence="4 5" key="1">
    <citation type="journal article" date="2019" name="Sci. Rep.">
        <title>Comparative genomics of chytrid fungi reveal insights into the obligate biotrophic and pathogenic lifestyle of Synchytrium endobioticum.</title>
        <authorList>
            <person name="van de Vossenberg B.T.L.H."/>
            <person name="Warris S."/>
            <person name="Nguyen H.D.T."/>
            <person name="van Gent-Pelzer M.P.E."/>
            <person name="Joly D.L."/>
            <person name="van de Geest H.C."/>
            <person name="Bonants P.J.M."/>
            <person name="Smith D.S."/>
            <person name="Levesque C.A."/>
            <person name="van der Lee T.A.J."/>
        </authorList>
    </citation>
    <scope>NUCLEOTIDE SEQUENCE [LARGE SCALE GENOMIC DNA]</scope>
    <source>
        <strain evidence="4 5">CBS 809.83</strain>
    </source>
</reference>
<feature type="compositionally biased region" description="Basic and acidic residues" evidence="1">
    <location>
        <begin position="2804"/>
        <end position="2827"/>
    </location>
</feature>
<comment type="caution">
    <text evidence="4">The sequence shown here is derived from an EMBL/GenBank/DDBJ whole genome shotgun (WGS) entry which is preliminary data.</text>
</comment>
<evidence type="ECO:0000256" key="1">
    <source>
        <dbReference type="SAM" id="MobiDB-lite"/>
    </source>
</evidence>
<evidence type="ECO:0000313" key="5">
    <source>
        <dbReference type="Proteomes" id="UP000318582"/>
    </source>
</evidence>
<feature type="region of interest" description="Disordered" evidence="1">
    <location>
        <begin position="2496"/>
        <end position="2525"/>
    </location>
</feature>
<gene>
    <name evidence="4" type="ORF">PhCBS80983_g00621</name>
</gene>
<dbReference type="PANTHER" id="PTHR15678:SF6">
    <property type="entry name" value="BRIDGE-LIKE LIPID TRANSFER PROTEIN FAMILY MEMBER 2"/>
    <property type="match status" value="1"/>
</dbReference>
<feature type="compositionally biased region" description="Low complexity" evidence="1">
    <location>
        <begin position="2760"/>
        <end position="2789"/>
    </location>
</feature>
<dbReference type="InterPro" id="IPR019441">
    <property type="entry name" value="FMP27/BLTP2/Hobbit_GFWDK_RBG"/>
</dbReference>
<evidence type="ECO:0000259" key="3">
    <source>
        <dbReference type="SMART" id="SM01216"/>
    </source>
</evidence>
<dbReference type="InterPro" id="IPR019449">
    <property type="entry name" value="FMP27_WPPW_RBG"/>
</dbReference>
<sequence>MTASFALTVTSTLFVIVGTWLLCKYLFNGIATRYGLAVGRLRPTSVSDIKYRPLESPTRNHSSPKRAAFSLASFHIDSVWLEFHRPSDQLRSWISLRVAGPVVVLEHTRSASGGSKQKRAMHNKGLVIRLLLDKLGRILRNGSIRILFHLLDVRVDALQVLIIDGPDGRIALRYAQDSLALTLHSKLETETSPALGTHGKKGKGKIKRPNVRIELTISPCEITAPSVDSESPAQLFVLDSPSTITFCAHATVLGSVEVPGLDVRINGLSMACSEIMRIGKVFRSVERSLDKGTVASDKPSLGSTGSSSPRGKDSDTTDADALLFLELQLALLQDKLLELSHIRPRLDVTVTRTSISLDYTSRNNPLFETDRSNRPPPTALITFDEVSLRLNTTPPSTGQLGSLDPKFMVKGIFVDLCHLPFSEHSTYQVFSATGISFDVSVPVASAKQQRGSKSKGLAPCALQVRVKLDLEMPRFIISDHLIAYLVDEKRIHDKIVEHKAHKEEILPRSLRLAKIKRQHTLADCILRMYQPAVDVRIVDPTLIVQIIGYELEGPEHDGAFLIASMEQVAFSGMTTPRTMSDSDLTAPVALVDYLIVCETNLSMQALQVCGARGAVEDVARSLPDRFDVLVAVEYLSVTAQIAPPTTPTTDTFVAHLNINCNVGQTSVDFSRLPKSQHVDYFQLMARISSLRQRPRKAGKPWVVNDDPVLVFTSYLQVATGLVGILLVGEDMKKALFFEVQSLMWANSAYFGNPTTNGGQDPSSLLRSSRLEVNDISLRTLGAFEPVGDYATMKEQFFTTSPHIDICLQSRRVQLYTAGDEIAAAEETNTSHHPISTITTDEVVFNVSVRAFYVALKATLYFVKLVKLFKVEPKHETATVVSDEGHAATVLAQVTVDRLIVYLVLPEEVPLRISLDGLDFRLDASRGAQVATDTITVEVSSNDDNTVDNSEYATLVELEDATVDIRNGFDGDVKPHKIVSLGIADIRVFVPHAFKVSNVTENAINMQKAIKELCRIELGTRASSSTSSRGRTRINPGTIPTVRVAIDNFTMQLEDDPFESILSRNYHLGMEEQEGRLARDKAFQNKAAALRAIEEKRFGSIVMGARQSPEVENAWWMLQEFDSRAWIDRMRKTKAHAPSGFPALLNARFANLTVVLTRPVLPAETVEESLNVMDPTTPPDALYAELIPRNINVSLAQLSMQIRDYAYPLVYIPSKWTTEGLIILAEQALQPESQRTVLMPLDLPDRDHIVVSRAVNPTKLYTSFNTTITSDTTTQVCWGASTEPGIADMMGVFDTFTRPNVDPSVPIGWWDKLRLIMHGHNAIHITGGGDVKFRILGSSSPYFDGRKHWGTEGMTISLKDGVRIDVNGSSVPGEDVTIEAGELALSLPSVKPQQHASNAQDTITCFKGGVKISLGFDFFTQRSERKSVAMALEKEGSSLGNRKNHAELCLRAPEFCSVDELKRWDSFRGFRTHSIHVTINIESPRPFYASLPEPLNSLSLTMETLSRFFTFTQVYQSPLTSLPIRRGKLFQEAGPGPSKQKLGRVISSIRLITCIYPLLAGFVAEPRERNWGVGMRIRAEQMNMDLTLVQRVIRQRRPKEELLKRKSATKWLLSTSEIELKEVEARAIAYGNIDEAKRENEGNAAAAAAKDQDGAGPGHGHPAADDLEDHDWYFASDYSRSTEEGAECNINMVPFAWAPRIIYFKRNEINTSLAHDNIRARRDIYSVQKTLFKSRMREIESSIRHYLDVQKGLEYRMAVFFDDSLRQQSQIIVEKMAVLHEKKVVIDKYIRGCQKKMDSADLTGTGRAEAKLPPSALFKHHFIVHNVNLLWKKDVRNILFQMISLQQRRLAIKYCLSNTATRVMSQLVASVAERRVGIDPKMDFDPDRPPEPSKAAHHHSSPTPVINKSSTMEVVNMTPTGAHRLLSKLVDEMTSSFMVPNEMDVEEETASTGVGRDSTADYNSSNHKTMTFASSKKAYVASRDPESPDYVADNQTFESEYIVQLIHPQVNLEAESKDDPAHLESVVVAAESMQLRSVLILDARASSSQAPADENSDRNEEIIKSRMILNIEDAQLFVARLVDFVTAPEFDLDNIVMHRQQGHDFHSNNSTSTTSTPWPVWVPIECLIDHSSHSGHLQRVVERTSASFYRDLPNPLYLKGDNAMNDPESMQQLHMNFPNFAISANATQYMVIYDIIENLLVYRDPVKGEHAEKLKKMLLVLEQMEDLRKVQETVIALQQKIRNADAFLRCGNMLDGPTAAAAAAGSASASTSSPPTHSDEVIAARKLEIMRHLAQYQDELIIIINALKAMQMLEQKKNSAAVSLQTSLRVDKLVWCMIHDDNNPLCEWVLDKAQFSWTQHEDQSSINTLHIDQLHLENHLQAHNSFKEVIAPYTPDKRDVDFTRHKMIRVYLREMAPVAGIKVVDHFEVNIFPLLIQVTYDMVKEIIYYLFPEKKAGAKEHSSNSGASGTGSGSISHVNSASSSSATAAGSYAGIEPKRFPRSDSVDQLTVRSAKSSHSEPSATAIMLRRQSSVSLEVADNVSISATSSRASSVSEGDGSSPLLDRKRIFKTSAFSAYGHQRTGSSRSENNKEDDHDTVTSASTTGGPSTANAGNSNNNPSPKLARAAAARKTTKVNELKQMQARASSNRSFIYIKMPGGQHCLSYRGSKEKNIEDLFMFAFKMPTLEFRNKTWTWLDFLDAVKKEALRAVLANTGALVREKLFQKRKPEQQQIQNQQANETAPATGGMLAPRLLPHPGPTASTATITTTTTTSSASFSSASASAPATQTRQSKFNRSMFGKRSSSKDPSEREREKDKDKDKDRDKDINSNSNNDKPISHSSAATSKKDHHHHQYPHQVVPLQPLHEEDKKMNQRRKEKGQQAVHQPSTELLFDLGDEDV</sequence>
<feature type="compositionally biased region" description="Basic and acidic residues" evidence="1">
    <location>
        <begin position="1878"/>
        <end position="1890"/>
    </location>
</feature>
<dbReference type="InterPro" id="IPR045167">
    <property type="entry name" value="Hobbit"/>
</dbReference>
<dbReference type="Proteomes" id="UP000318582">
    <property type="component" value="Unassembled WGS sequence"/>
</dbReference>
<organism evidence="4 5">
    <name type="scientific">Powellomyces hirtus</name>
    <dbReference type="NCBI Taxonomy" id="109895"/>
    <lineage>
        <taxon>Eukaryota</taxon>
        <taxon>Fungi</taxon>
        <taxon>Fungi incertae sedis</taxon>
        <taxon>Chytridiomycota</taxon>
        <taxon>Chytridiomycota incertae sedis</taxon>
        <taxon>Chytridiomycetes</taxon>
        <taxon>Spizellomycetales</taxon>
        <taxon>Powellomycetaceae</taxon>
        <taxon>Powellomyces</taxon>
    </lineage>
</organism>
<feature type="compositionally biased region" description="Low complexity" evidence="1">
    <location>
        <begin position="2544"/>
        <end position="2554"/>
    </location>
</feature>
<dbReference type="STRING" id="109895.A0A507EE80"/>
<feature type="domain" description="FMP27/BLTP2/Hobbit GFWDK motif-containing RBG unit" evidence="2">
    <location>
        <begin position="1203"/>
        <end position="1343"/>
    </location>
</feature>
<feature type="region of interest" description="Disordered" evidence="1">
    <location>
        <begin position="2544"/>
        <end position="2625"/>
    </location>
</feature>
<name>A0A507EE80_9FUNG</name>